<protein>
    <recommendedName>
        <fullName evidence="9">Tetratricopeptide SHNi-TPR domain-containing protein</fullName>
    </recommendedName>
</protein>
<evidence type="ECO:0000259" key="9">
    <source>
        <dbReference type="Pfam" id="PF10516"/>
    </source>
</evidence>
<feature type="region of interest" description="Disordered" evidence="8">
    <location>
        <begin position="1"/>
        <end position="51"/>
    </location>
</feature>
<proteinExistence type="inferred from homology"/>
<dbReference type="InterPro" id="IPR051730">
    <property type="entry name" value="NASP-like"/>
</dbReference>
<feature type="compositionally biased region" description="Acidic residues" evidence="8">
    <location>
        <begin position="176"/>
        <end position="185"/>
    </location>
</feature>
<feature type="region of interest" description="Disordered" evidence="8">
    <location>
        <begin position="120"/>
        <end position="185"/>
    </location>
</feature>
<dbReference type="PANTHER" id="PTHR15081:SF1">
    <property type="entry name" value="NUCLEAR AUTOANTIGENIC SPERM PROTEIN"/>
    <property type="match status" value="1"/>
</dbReference>
<comment type="subcellular location">
    <subcellularLocation>
        <location evidence="1">Nucleus</location>
    </subcellularLocation>
</comment>
<evidence type="ECO:0000256" key="1">
    <source>
        <dbReference type="ARBA" id="ARBA00004123"/>
    </source>
</evidence>
<accession>A0AAW2IA11</accession>
<dbReference type="GO" id="GO:0005654">
    <property type="term" value="C:nucleoplasm"/>
    <property type="evidence" value="ECO:0007669"/>
    <property type="project" value="TreeGrafter"/>
</dbReference>
<comment type="similarity">
    <text evidence="2">Belongs to the NASP family.</text>
</comment>
<dbReference type="InterPro" id="IPR019734">
    <property type="entry name" value="TPR_rpt"/>
</dbReference>
<feature type="repeat" description="TPR" evidence="6">
    <location>
        <begin position="258"/>
        <end position="291"/>
    </location>
</feature>
<dbReference type="EMBL" id="JARGDH010000001">
    <property type="protein sequence ID" value="KAL0278572.1"/>
    <property type="molecule type" value="Genomic_DNA"/>
</dbReference>
<feature type="coiled-coil region" evidence="7">
    <location>
        <begin position="278"/>
        <end position="351"/>
    </location>
</feature>
<feature type="compositionally biased region" description="Polar residues" evidence="8">
    <location>
        <begin position="37"/>
        <end position="47"/>
    </location>
</feature>
<dbReference type="PANTHER" id="PTHR15081">
    <property type="entry name" value="NUCLEAR AUTOANTIGENIC SPERM PROTEIN NASP -RELATED"/>
    <property type="match status" value="1"/>
</dbReference>
<dbReference type="Gene3D" id="1.25.40.10">
    <property type="entry name" value="Tetratricopeptide repeat domain"/>
    <property type="match status" value="1"/>
</dbReference>
<evidence type="ECO:0000313" key="10">
    <source>
        <dbReference type="EMBL" id="KAL0278572.1"/>
    </source>
</evidence>
<dbReference type="AlphaFoldDB" id="A0AAW2IA11"/>
<keyword evidence="4 6" id="KW-0802">TPR repeat</keyword>
<reference evidence="10" key="1">
    <citation type="journal article" date="2024" name="Gigascience">
        <title>Chromosome-level genome of the poultry shaft louse Menopon gallinae provides insight into the host-switching and adaptive evolution of parasitic lice.</title>
        <authorList>
            <person name="Xu Y."/>
            <person name="Ma L."/>
            <person name="Liu S."/>
            <person name="Liang Y."/>
            <person name="Liu Q."/>
            <person name="He Z."/>
            <person name="Tian L."/>
            <person name="Duan Y."/>
            <person name="Cai W."/>
            <person name="Li H."/>
            <person name="Song F."/>
        </authorList>
    </citation>
    <scope>NUCLEOTIDE SEQUENCE</scope>
    <source>
        <strain evidence="10">Cailab_2023a</strain>
    </source>
</reference>
<dbReference type="Pfam" id="PF10516">
    <property type="entry name" value="SHNi-TPR"/>
    <property type="match status" value="1"/>
</dbReference>
<organism evidence="10">
    <name type="scientific">Menopon gallinae</name>
    <name type="common">poultry shaft louse</name>
    <dbReference type="NCBI Taxonomy" id="328185"/>
    <lineage>
        <taxon>Eukaryota</taxon>
        <taxon>Metazoa</taxon>
        <taxon>Ecdysozoa</taxon>
        <taxon>Arthropoda</taxon>
        <taxon>Hexapoda</taxon>
        <taxon>Insecta</taxon>
        <taxon>Pterygota</taxon>
        <taxon>Neoptera</taxon>
        <taxon>Paraneoptera</taxon>
        <taxon>Psocodea</taxon>
        <taxon>Troctomorpha</taxon>
        <taxon>Phthiraptera</taxon>
        <taxon>Amblycera</taxon>
        <taxon>Menoponidae</taxon>
        <taxon>Menopon</taxon>
    </lineage>
</organism>
<keyword evidence="7" id="KW-0175">Coiled coil</keyword>
<dbReference type="GO" id="GO:0042393">
    <property type="term" value="F:histone binding"/>
    <property type="evidence" value="ECO:0007669"/>
    <property type="project" value="TreeGrafter"/>
</dbReference>
<feature type="compositionally biased region" description="Basic and acidic residues" evidence="8">
    <location>
        <begin position="150"/>
        <end position="168"/>
    </location>
</feature>
<evidence type="ECO:0000256" key="6">
    <source>
        <dbReference type="PROSITE-ProRule" id="PRU00339"/>
    </source>
</evidence>
<sequence>MKLTKLNMADGMESTIDEHPTPSVDTQSNHVSDKSNTDAGSKSTESGDVQDIESIKKQATQMLLLGKRNILIHDFQTAVEELAQSCKLFRTIYDEKAVEMGDPYFFYGKALFELARNESEVLGEPMQESKDDDDNDDEECEEEEEAGTGEGDKNTEVNNGKEAEEHQAENSGENENTTEETEEVNDLQLSWEFLELAKLIYQQTADTCKETATKLAEVYLLLGENSLESENYEIAIQDMKKALELQQQVLPEEDRRIAETYYHLGVAHSLFAKFDEAIEFFKSAITQLEKKIQSLEARKKAGDKKTEEEEKDAFYTMDGEIESIRSIIKDIEDKISDMKDYKNQIKEEALNQVLSGSTKPG</sequence>
<evidence type="ECO:0000256" key="7">
    <source>
        <dbReference type="SAM" id="Coils"/>
    </source>
</evidence>
<evidence type="ECO:0000256" key="8">
    <source>
        <dbReference type="SAM" id="MobiDB-lite"/>
    </source>
</evidence>
<evidence type="ECO:0000256" key="5">
    <source>
        <dbReference type="ARBA" id="ARBA00023242"/>
    </source>
</evidence>
<dbReference type="PROSITE" id="PS50005">
    <property type="entry name" value="TPR"/>
    <property type="match status" value="2"/>
</dbReference>
<dbReference type="InterPro" id="IPR011990">
    <property type="entry name" value="TPR-like_helical_dom_sf"/>
</dbReference>
<comment type="caution">
    <text evidence="10">The sequence shown here is derived from an EMBL/GenBank/DDBJ whole genome shotgun (WGS) entry which is preliminary data.</text>
</comment>
<dbReference type="InterPro" id="IPR019544">
    <property type="entry name" value="Tetratricopeptide_SHNi-TPR_dom"/>
</dbReference>
<evidence type="ECO:0000256" key="4">
    <source>
        <dbReference type="ARBA" id="ARBA00022803"/>
    </source>
</evidence>
<evidence type="ECO:0000256" key="3">
    <source>
        <dbReference type="ARBA" id="ARBA00022737"/>
    </source>
</evidence>
<dbReference type="SUPFAM" id="SSF48452">
    <property type="entry name" value="TPR-like"/>
    <property type="match status" value="1"/>
</dbReference>
<dbReference type="Pfam" id="PF13181">
    <property type="entry name" value="TPR_8"/>
    <property type="match status" value="1"/>
</dbReference>
<dbReference type="SMART" id="SM00028">
    <property type="entry name" value="TPR"/>
    <property type="match status" value="2"/>
</dbReference>
<name>A0AAW2IA11_9NEOP</name>
<feature type="compositionally biased region" description="Acidic residues" evidence="8">
    <location>
        <begin position="130"/>
        <end position="147"/>
    </location>
</feature>
<dbReference type="GO" id="GO:0006335">
    <property type="term" value="P:DNA replication-dependent chromatin assembly"/>
    <property type="evidence" value="ECO:0007669"/>
    <property type="project" value="TreeGrafter"/>
</dbReference>
<gene>
    <name evidence="10" type="ORF">PYX00_000356</name>
</gene>
<evidence type="ECO:0000256" key="2">
    <source>
        <dbReference type="ARBA" id="ARBA00008402"/>
    </source>
</evidence>
<feature type="domain" description="Tetratricopeptide SHNi-TPR" evidence="9">
    <location>
        <begin position="216"/>
        <end position="253"/>
    </location>
</feature>
<feature type="repeat" description="TPR" evidence="6">
    <location>
        <begin position="216"/>
        <end position="249"/>
    </location>
</feature>
<keyword evidence="5" id="KW-0539">Nucleus</keyword>
<keyword evidence="3" id="KW-0677">Repeat</keyword>
<dbReference type="GO" id="GO:0034080">
    <property type="term" value="P:CENP-A containing chromatin assembly"/>
    <property type="evidence" value="ECO:0007669"/>
    <property type="project" value="TreeGrafter"/>
</dbReference>